<dbReference type="SUPFAM" id="SSF141371">
    <property type="entry name" value="PilZ domain-like"/>
    <property type="match status" value="1"/>
</dbReference>
<dbReference type="EMBL" id="JBHSBL010000019">
    <property type="protein sequence ID" value="MFC4068624.1"/>
    <property type="molecule type" value="Genomic_DNA"/>
</dbReference>
<proteinExistence type="predicted"/>
<organism evidence="1 2">
    <name type="scientific">Actinoplanes subglobosus</name>
    <dbReference type="NCBI Taxonomy" id="1547892"/>
    <lineage>
        <taxon>Bacteria</taxon>
        <taxon>Bacillati</taxon>
        <taxon>Actinomycetota</taxon>
        <taxon>Actinomycetes</taxon>
        <taxon>Micromonosporales</taxon>
        <taxon>Micromonosporaceae</taxon>
        <taxon>Actinoplanes</taxon>
    </lineage>
</organism>
<dbReference type="Proteomes" id="UP001595867">
    <property type="component" value="Unassembled WGS sequence"/>
</dbReference>
<protein>
    <submittedName>
        <fullName evidence="1">PilZ domain-containing protein</fullName>
    </submittedName>
</protein>
<accession>A0ABV8IWG7</accession>
<name>A0ABV8IWG7_9ACTN</name>
<comment type="caution">
    <text evidence="1">The sequence shown here is derived from an EMBL/GenBank/DDBJ whole genome shotgun (WGS) entry which is preliminary data.</text>
</comment>
<evidence type="ECO:0000313" key="1">
    <source>
        <dbReference type="EMBL" id="MFC4068624.1"/>
    </source>
</evidence>
<keyword evidence="2" id="KW-1185">Reference proteome</keyword>
<reference evidence="2" key="1">
    <citation type="journal article" date="2019" name="Int. J. Syst. Evol. Microbiol.">
        <title>The Global Catalogue of Microorganisms (GCM) 10K type strain sequencing project: providing services to taxonomists for standard genome sequencing and annotation.</title>
        <authorList>
            <consortium name="The Broad Institute Genomics Platform"/>
            <consortium name="The Broad Institute Genome Sequencing Center for Infectious Disease"/>
            <person name="Wu L."/>
            <person name="Ma J."/>
        </authorList>
    </citation>
    <scope>NUCLEOTIDE SEQUENCE [LARGE SCALE GENOMIC DNA]</scope>
    <source>
        <strain evidence="2">TBRC 5832</strain>
    </source>
</reference>
<sequence length="206" mass="22300">MVELPPVGTPVFLAADAESSYRSRLEEVDGTQITVAAPLETTDRITLQPGQKLELFWAQSRARAVVPCQLVSTGDDASSRWLLKALGAPVSSNRRQFVRGGGGGALHLLAEEQDPLGARLLDISEGGLRCWTEHAVQAAVNDRIQAAVSLHGGQVEIDGVVHAVRDAWDMPGYNVVMRFQAEEALAQSIRQHIFAAEIAERRRGQG</sequence>
<evidence type="ECO:0000313" key="2">
    <source>
        <dbReference type="Proteomes" id="UP001595867"/>
    </source>
</evidence>
<dbReference type="RefSeq" id="WP_378069516.1">
    <property type="nucleotide sequence ID" value="NZ_JBHSBL010000019.1"/>
</dbReference>
<gene>
    <name evidence="1" type="ORF">ACFO0C_27155</name>
</gene>